<dbReference type="PROSITE" id="PS50932">
    <property type="entry name" value="HTH_LACI_2"/>
    <property type="match status" value="1"/>
</dbReference>
<dbReference type="RefSeq" id="WP_075078672.1">
    <property type="nucleotide sequence ID" value="NZ_BDCO01000002.1"/>
</dbReference>
<dbReference type="STRING" id="690879.TSACC_21270"/>
<evidence type="ECO:0000313" key="6">
    <source>
        <dbReference type="Proteomes" id="UP000076023"/>
    </source>
</evidence>
<organism evidence="5 6">
    <name type="scientific">Terrimicrobium sacchariphilum</name>
    <dbReference type="NCBI Taxonomy" id="690879"/>
    <lineage>
        <taxon>Bacteria</taxon>
        <taxon>Pseudomonadati</taxon>
        <taxon>Verrucomicrobiota</taxon>
        <taxon>Terrimicrobiia</taxon>
        <taxon>Terrimicrobiales</taxon>
        <taxon>Terrimicrobiaceae</taxon>
        <taxon>Terrimicrobium</taxon>
    </lineage>
</organism>
<dbReference type="GO" id="GO:0003700">
    <property type="term" value="F:DNA-binding transcription factor activity"/>
    <property type="evidence" value="ECO:0007669"/>
    <property type="project" value="TreeGrafter"/>
</dbReference>
<sequence>MSFERVSQKDIAARAGVHITTVSLALRDSPRLPEETRIRIRQMAEEMGYSPDPMLSALTAYRKSAKVSRYQGTLAWLNTITKTEPDNLGYKAGAISRCAELGYVLEEFRVADMPLPRISRVLKARNITGIFLPPQPGRLAHINFDWENFSAISFGYSLARPRLHVVTNAQYRSVHIAIRAMRARGYRRIGFATVQSTDVRTDRNFSSGYLAEQRRYNEKYSVPMFIYDDVADIKRVKFLKEFGRWYEKHKPDAVLSLDGEMSRVLAALDLPAETCGHASLMTTPEGDLAGVYQNGPMIGRTAVDFLVGMIHRNERGIPSVPLYILVDSTWRDAPSLPDKRR</sequence>
<evidence type="ECO:0000259" key="4">
    <source>
        <dbReference type="PROSITE" id="PS50932"/>
    </source>
</evidence>
<feature type="domain" description="HTH lacI-type" evidence="4">
    <location>
        <begin position="6"/>
        <end position="60"/>
    </location>
</feature>
<dbReference type="SUPFAM" id="SSF53822">
    <property type="entry name" value="Periplasmic binding protein-like I"/>
    <property type="match status" value="1"/>
</dbReference>
<dbReference type="InParanoid" id="A0A146G820"/>
<keyword evidence="3" id="KW-0804">Transcription</keyword>
<keyword evidence="2" id="KW-0238">DNA-binding</keyword>
<protein>
    <submittedName>
        <fullName evidence="5">LacI family transcriptional regulator</fullName>
    </submittedName>
</protein>
<dbReference type="Gene3D" id="1.10.260.40">
    <property type="entry name" value="lambda repressor-like DNA-binding domains"/>
    <property type="match status" value="1"/>
</dbReference>
<dbReference type="InterPro" id="IPR028082">
    <property type="entry name" value="Peripla_BP_I"/>
</dbReference>
<dbReference type="PANTHER" id="PTHR30146">
    <property type="entry name" value="LACI-RELATED TRANSCRIPTIONAL REPRESSOR"/>
    <property type="match status" value="1"/>
</dbReference>
<dbReference type="InterPro" id="IPR000843">
    <property type="entry name" value="HTH_LacI"/>
</dbReference>
<keyword evidence="1" id="KW-0805">Transcription regulation</keyword>
<dbReference type="EMBL" id="BDCO01000002">
    <property type="protein sequence ID" value="GAT32868.1"/>
    <property type="molecule type" value="Genomic_DNA"/>
</dbReference>
<accession>A0A146G820</accession>
<dbReference type="SUPFAM" id="SSF47413">
    <property type="entry name" value="lambda repressor-like DNA-binding domains"/>
    <property type="match status" value="1"/>
</dbReference>
<evidence type="ECO:0000313" key="5">
    <source>
        <dbReference type="EMBL" id="GAT32868.1"/>
    </source>
</evidence>
<proteinExistence type="predicted"/>
<dbReference type="GO" id="GO:0000976">
    <property type="term" value="F:transcription cis-regulatory region binding"/>
    <property type="evidence" value="ECO:0007669"/>
    <property type="project" value="TreeGrafter"/>
</dbReference>
<dbReference type="Pfam" id="PF00356">
    <property type="entry name" value="LacI"/>
    <property type="match status" value="1"/>
</dbReference>
<dbReference type="Gene3D" id="3.40.50.2300">
    <property type="match status" value="2"/>
</dbReference>
<evidence type="ECO:0000256" key="2">
    <source>
        <dbReference type="ARBA" id="ARBA00023125"/>
    </source>
</evidence>
<gene>
    <name evidence="5" type="ORF">TSACC_21270</name>
</gene>
<keyword evidence="6" id="KW-1185">Reference proteome</keyword>
<dbReference type="CDD" id="cd01392">
    <property type="entry name" value="HTH_LacI"/>
    <property type="match status" value="1"/>
</dbReference>
<name>A0A146G820_TERSA</name>
<dbReference type="OrthoDB" id="9775106at2"/>
<evidence type="ECO:0000256" key="3">
    <source>
        <dbReference type="ARBA" id="ARBA00023163"/>
    </source>
</evidence>
<dbReference type="SMART" id="SM00354">
    <property type="entry name" value="HTH_LACI"/>
    <property type="match status" value="1"/>
</dbReference>
<dbReference type="PANTHER" id="PTHR30146:SF109">
    <property type="entry name" value="HTH-TYPE TRANSCRIPTIONAL REGULATOR GALS"/>
    <property type="match status" value="1"/>
</dbReference>
<reference evidence="6" key="1">
    <citation type="journal article" date="2017" name="Genome Announc.">
        <title>Draft Genome Sequence of Terrimicrobium sacchariphilum NM-5T, a Facultative Anaerobic Soil Bacterium of the Class Spartobacteria.</title>
        <authorList>
            <person name="Qiu Y.L."/>
            <person name="Tourlousse D.M."/>
            <person name="Matsuura N."/>
            <person name="Ohashi A."/>
            <person name="Sekiguchi Y."/>
        </authorList>
    </citation>
    <scope>NUCLEOTIDE SEQUENCE [LARGE SCALE GENOMIC DNA]</scope>
    <source>
        <strain evidence="6">NM-5</strain>
    </source>
</reference>
<evidence type="ECO:0000256" key="1">
    <source>
        <dbReference type="ARBA" id="ARBA00023015"/>
    </source>
</evidence>
<dbReference type="AlphaFoldDB" id="A0A146G820"/>
<comment type="caution">
    <text evidence="5">The sequence shown here is derived from an EMBL/GenBank/DDBJ whole genome shotgun (WGS) entry which is preliminary data.</text>
</comment>
<dbReference type="Proteomes" id="UP000076023">
    <property type="component" value="Unassembled WGS sequence"/>
</dbReference>
<dbReference type="InterPro" id="IPR010982">
    <property type="entry name" value="Lambda_DNA-bd_dom_sf"/>
</dbReference>